<dbReference type="AlphaFoldDB" id="A0A1V2TMA2"/>
<protein>
    <recommendedName>
        <fullName evidence="4">DUF262 domain-containing protein</fullName>
    </recommendedName>
</protein>
<comment type="caution">
    <text evidence="2">The sequence shown here is derived from an EMBL/GenBank/DDBJ whole genome shotgun (WGS) entry which is preliminary data.</text>
</comment>
<accession>A0A1V2TMA2</accession>
<dbReference type="PANTHER" id="PTHR39639">
    <property type="entry name" value="CHROMOSOME 16, WHOLE GENOME SHOTGUN SEQUENCE"/>
    <property type="match status" value="1"/>
</dbReference>
<gene>
    <name evidence="2" type="ORF">B0T46_01510</name>
</gene>
<evidence type="ECO:0000256" key="1">
    <source>
        <dbReference type="SAM" id="MobiDB-lite"/>
    </source>
</evidence>
<dbReference type="EMBL" id="MUMY01000001">
    <property type="protein sequence ID" value="ONM50603.1"/>
    <property type="molecule type" value="Genomic_DNA"/>
</dbReference>
<dbReference type="OrthoDB" id="9787127at2"/>
<evidence type="ECO:0008006" key="4">
    <source>
        <dbReference type="Google" id="ProtNLM"/>
    </source>
</evidence>
<evidence type="ECO:0000313" key="2">
    <source>
        <dbReference type="EMBL" id="ONM50603.1"/>
    </source>
</evidence>
<feature type="region of interest" description="Disordered" evidence="1">
    <location>
        <begin position="1"/>
        <end position="22"/>
    </location>
</feature>
<sequence>MHHSDKTKTQRKPEYPPETEPLDQQAIHVATQTFPVEHILDMIDSGDIDTTHEEQHAAPWSPTDKSRLIESLLIRIPLPAIYFLETSDGLLQTVNGHQCLSTIHTYLRGESFRLQRLRYLTDENGKAAAELPAPLRRELMHTRVVAHVIRSPIPYRELCEILHRNNAAWRPLD</sequence>
<proteinExistence type="predicted"/>
<dbReference type="RefSeq" id="WP_077114584.1">
    <property type="nucleotide sequence ID" value="NZ_MUKP01000010.1"/>
</dbReference>
<feature type="compositionally biased region" description="Basic and acidic residues" evidence="1">
    <location>
        <begin position="1"/>
        <end position="15"/>
    </location>
</feature>
<dbReference type="STRING" id="1538463.B0T36_06845"/>
<evidence type="ECO:0000313" key="3">
    <source>
        <dbReference type="Proteomes" id="UP000188836"/>
    </source>
</evidence>
<keyword evidence="3" id="KW-1185">Reference proteome</keyword>
<dbReference type="PANTHER" id="PTHR39639:SF1">
    <property type="entry name" value="DUF262 DOMAIN-CONTAINING PROTEIN"/>
    <property type="match status" value="1"/>
</dbReference>
<organism evidence="2 3">
    <name type="scientific">Nocardia donostiensis</name>
    <dbReference type="NCBI Taxonomy" id="1538463"/>
    <lineage>
        <taxon>Bacteria</taxon>
        <taxon>Bacillati</taxon>
        <taxon>Actinomycetota</taxon>
        <taxon>Actinomycetes</taxon>
        <taxon>Mycobacteriales</taxon>
        <taxon>Nocardiaceae</taxon>
        <taxon>Nocardia</taxon>
    </lineage>
</organism>
<reference evidence="2 3" key="1">
    <citation type="journal article" date="2016" name="Antonie Van Leeuwenhoek">
        <title>Nocardia donostiensis sp. nov., isolated from human respiratory specimens.</title>
        <authorList>
            <person name="Ercibengoa M."/>
            <person name="Bell M."/>
            <person name="Marimon J.M."/>
            <person name="Humrighouse B."/>
            <person name="Klenk H.P."/>
            <person name="Potter G."/>
            <person name="Perez-Trallero E."/>
        </authorList>
    </citation>
    <scope>NUCLEOTIDE SEQUENCE [LARGE SCALE GENOMIC DNA]</scope>
    <source>
        <strain evidence="2 3">X1655</strain>
    </source>
</reference>
<name>A0A1V2TMA2_9NOCA</name>
<dbReference type="Proteomes" id="UP000188836">
    <property type="component" value="Unassembled WGS sequence"/>
</dbReference>